<keyword evidence="3 6" id="KW-0812">Transmembrane</keyword>
<dbReference type="RefSeq" id="WP_285763556.1">
    <property type="nucleotide sequence ID" value="NZ_BSYJ01000002.1"/>
</dbReference>
<dbReference type="EMBL" id="BSYJ01000002">
    <property type="protein sequence ID" value="GMG86933.1"/>
    <property type="molecule type" value="Genomic_DNA"/>
</dbReference>
<dbReference type="Pfam" id="PF03626">
    <property type="entry name" value="COX4_pro"/>
    <property type="match status" value="1"/>
</dbReference>
<feature type="transmembrane region" description="Helical" evidence="6">
    <location>
        <begin position="12"/>
        <end position="30"/>
    </location>
</feature>
<keyword evidence="4 6" id="KW-1133">Transmembrane helix</keyword>
<feature type="transmembrane region" description="Helical" evidence="6">
    <location>
        <begin position="72"/>
        <end position="90"/>
    </location>
</feature>
<accession>A0ABQ6LXZ2</accession>
<evidence type="ECO:0000256" key="4">
    <source>
        <dbReference type="ARBA" id="ARBA00022989"/>
    </source>
</evidence>
<dbReference type="InterPro" id="IPR005171">
    <property type="entry name" value="Cyt_c_oxidase_su4_prok"/>
</dbReference>
<sequence length="106" mass="12279">MRSDSDQQHPIGLYLKIWALLFVLSAMSYMVDFYQVQGYLRWALIVILMLLKAGLIMAIFMHLKWERLSLKLVLFIPPIAIALLVLLMAIEGEYTFLNRLGFLSSE</sequence>
<evidence type="ECO:0000256" key="6">
    <source>
        <dbReference type="SAM" id="Phobius"/>
    </source>
</evidence>
<evidence type="ECO:0000256" key="1">
    <source>
        <dbReference type="ARBA" id="ARBA00004651"/>
    </source>
</evidence>
<comment type="subcellular location">
    <subcellularLocation>
        <location evidence="1">Cell membrane</location>
        <topology evidence="1">Multi-pass membrane protein</topology>
    </subcellularLocation>
</comment>
<organism evidence="7 8">
    <name type="scientific">Biformimicrobium ophioploci</name>
    <dbReference type="NCBI Taxonomy" id="3036711"/>
    <lineage>
        <taxon>Bacteria</taxon>
        <taxon>Pseudomonadati</taxon>
        <taxon>Pseudomonadota</taxon>
        <taxon>Gammaproteobacteria</taxon>
        <taxon>Cellvibrionales</taxon>
        <taxon>Microbulbiferaceae</taxon>
        <taxon>Biformimicrobium</taxon>
    </lineage>
</organism>
<reference evidence="7 8" key="1">
    <citation type="submission" date="2023-04" db="EMBL/GenBank/DDBJ databases">
        <title>Marinobulbifer ophiurae gen. nov., sp. Nov., isolate from tissue of brittle star Ophioplocus japonicus.</title>
        <authorList>
            <person name="Kawano K."/>
            <person name="Sawayama S."/>
            <person name="Nakagawa S."/>
        </authorList>
    </citation>
    <scope>NUCLEOTIDE SEQUENCE [LARGE SCALE GENOMIC DNA]</scope>
    <source>
        <strain evidence="7 8">NKW57</strain>
    </source>
</reference>
<evidence type="ECO:0000256" key="3">
    <source>
        <dbReference type="ARBA" id="ARBA00022692"/>
    </source>
</evidence>
<evidence type="ECO:0000313" key="7">
    <source>
        <dbReference type="EMBL" id="GMG86933.1"/>
    </source>
</evidence>
<comment type="caution">
    <text evidence="7">The sequence shown here is derived from an EMBL/GenBank/DDBJ whole genome shotgun (WGS) entry which is preliminary data.</text>
</comment>
<dbReference type="Proteomes" id="UP001224392">
    <property type="component" value="Unassembled WGS sequence"/>
</dbReference>
<feature type="transmembrane region" description="Helical" evidence="6">
    <location>
        <begin position="42"/>
        <end position="60"/>
    </location>
</feature>
<evidence type="ECO:0000256" key="2">
    <source>
        <dbReference type="ARBA" id="ARBA00022475"/>
    </source>
</evidence>
<keyword evidence="5 6" id="KW-0472">Membrane</keyword>
<protein>
    <submittedName>
        <fullName evidence="7">Cytochrome C oxidase subunit IV family protein</fullName>
    </submittedName>
</protein>
<name>A0ABQ6LXZ2_9GAMM</name>
<evidence type="ECO:0000256" key="5">
    <source>
        <dbReference type="ARBA" id="ARBA00023136"/>
    </source>
</evidence>
<proteinExistence type="predicted"/>
<gene>
    <name evidence="7" type="ORF">MNKW57_12540</name>
</gene>
<keyword evidence="2" id="KW-1003">Cell membrane</keyword>
<keyword evidence="8" id="KW-1185">Reference proteome</keyword>
<evidence type="ECO:0000313" key="8">
    <source>
        <dbReference type="Proteomes" id="UP001224392"/>
    </source>
</evidence>